<feature type="transmembrane region" description="Helical" evidence="5">
    <location>
        <begin position="79"/>
        <end position="102"/>
    </location>
</feature>
<evidence type="ECO:0000256" key="5">
    <source>
        <dbReference type="SAM" id="Phobius"/>
    </source>
</evidence>
<evidence type="ECO:0000313" key="7">
    <source>
        <dbReference type="Proteomes" id="UP000696931"/>
    </source>
</evidence>
<proteinExistence type="predicted"/>
<feature type="transmembrane region" description="Helical" evidence="5">
    <location>
        <begin position="43"/>
        <end position="59"/>
    </location>
</feature>
<dbReference type="AlphaFoldDB" id="A0A933SCZ8"/>
<keyword evidence="2 5" id="KW-0812">Transmembrane</keyword>
<dbReference type="InterPro" id="IPR007318">
    <property type="entry name" value="Phopholipid_MeTrfase"/>
</dbReference>
<comment type="caution">
    <text evidence="6">The sequence shown here is derived from an EMBL/GenBank/DDBJ whole genome shotgun (WGS) entry which is preliminary data.</text>
</comment>
<dbReference type="EMBL" id="JACRIW010000090">
    <property type="protein sequence ID" value="MBI5170282.1"/>
    <property type="molecule type" value="Genomic_DNA"/>
</dbReference>
<protein>
    <submittedName>
        <fullName evidence="6">Isoprenylcysteine carboxylmethyltransferase family protein</fullName>
    </submittedName>
</protein>
<dbReference type="InterPro" id="IPR052527">
    <property type="entry name" value="Metal_cation-efflux_comp"/>
</dbReference>
<dbReference type="PANTHER" id="PTHR43847">
    <property type="entry name" value="BLL3993 PROTEIN"/>
    <property type="match status" value="1"/>
</dbReference>
<dbReference type="GO" id="GO:0012505">
    <property type="term" value="C:endomembrane system"/>
    <property type="evidence" value="ECO:0007669"/>
    <property type="project" value="UniProtKB-SubCell"/>
</dbReference>
<comment type="subcellular location">
    <subcellularLocation>
        <location evidence="1">Endomembrane system</location>
        <topology evidence="1">Multi-pass membrane protein</topology>
    </subcellularLocation>
</comment>
<sequence>MSDTPRRAPALSLLLSLAWTALEAALLALGLGSFDRLTRDPRAIALLVLFAATGMLLSVRRPTRAQDMTEKRPDPAAMAVLFVIPLVTPMIAAFGARAALFTLPHANTVSWCGVALVAAGLFVRISAMLQLGARFSPLVSLQREHALETRGWYAVVRHPGYLGALLATLGTSLAFGSALATPLPVLMFVAQRLRIRDEEALLAERFGDEWREYARRTGALLPRPPRGR</sequence>
<evidence type="ECO:0000256" key="4">
    <source>
        <dbReference type="ARBA" id="ARBA00023136"/>
    </source>
</evidence>
<gene>
    <name evidence="6" type="ORF">HZA61_12410</name>
</gene>
<keyword evidence="3 5" id="KW-1133">Transmembrane helix</keyword>
<organism evidence="6 7">
    <name type="scientific">Eiseniibacteriota bacterium</name>
    <dbReference type="NCBI Taxonomy" id="2212470"/>
    <lineage>
        <taxon>Bacteria</taxon>
        <taxon>Candidatus Eiseniibacteriota</taxon>
    </lineage>
</organism>
<evidence type="ECO:0000256" key="3">
    <source>
        <dbReference type="ARBA" id="ARBA00022989"/>
    </source>
</evidence>
<evidence type="ECO:0000313" key="6">
    <source>
        <dbReference type="EMBL" id="MBI5170282.1"/>
    </source>
</evidence>
<reference evidence="6" key="1">
    <citation type="submission" date="2020-07" db="EMBL/GenBank/DDBJ databases">
        <title>Huge and variable diversity of episymbiotic CPR bacteria and DPANN archaea in groundwater ecosystems.</title>
        <authorList>
            <person name="He C.Y."/>
            <person name="Keren R."/>
            <person name="Whittaker M."/>
            <person name="Farag I.F."/>
            <person name="Doudna J."/>
            <person name="Cate J.H.D."/>
            <person name="Banfield J.F."/>
        </authorList>
    </citation>
    <scope>NUCLEOTIDE SEQUENCE</scope>
    <source>
        <strain evidence="6">NC_groundwater_1813_Pr3_B-0.1um_71_17</strain>
    </source>
</reference>
<accession>A0A933SCZ8</accession>
<dbReference type="Pfam" id="PF04191">
    <property type="entry name" value="PEMT"/>
    <property type="match status" value="1"/>
</dbReference>
<evidence type="ECO:0000256" key="2">
    <source>
        <dbReference type="ARBA" id="ARBA00022692"/>
    </source>
</evidence>
<feature type="transmembrane region" description="Helical" evidence="5">
    <location>
        <begin position="108"/>
        <end position="127"/>
    </location>
</feature>
<dbReference type="Gene3D" id="1.20.120.1630">
    <property type="match status" value="1"/>
</dbReference>
<dbReference type="Proteomes" id="UP000696931">
    <property type="component" value="Unassembled WGS sequence"/>
</dbReference>
<dbReference type="PANTHER" id="PTHR43847:SF1">
    <property type="entry name" value="BLL3993 PROTEIN"/>
    <property type="match status" value="1"/>
</dbReference>
<name>A0A933SCZ8_UNCEI</name>
<keyword evidence="4 5" id="KW-0472">Membrane</keyword>
<evidence type="ECO:0000256" key="1">
    <source>
        <dbReference type="ARBA" id="ARBA00004127"/>
    </source>
</evidence>